<dbReference type="AlphaFoldDB" id="Q211J4"/>
<gene>
    <name evidence="3" type="ordered locus">RPC_3402</name>
</gene>
<feature type="compositionally biased region" description="Pro residues" evidence="1">
    <location>
        <begin position="36"/>
        <end position="48"/>
    </location>
</feature>
<evidence type="ECO:0000313" key="3">
    <source>
        <dbReference type="EMBL" id="ABD88942.1"/>
    </source>
</evidence>
<organism evidence="3">
    <name type="scientific">Rhodopseudomonas palustris (strain BisB18)</name>
    <dbReference type="NCBI Taxonomy" id="316056"/>
    <lineage>
        <taxon>Bacteria</taxon>
        <taxon>Pseudomonadati</taxon>
        <taxon>Pseudomonadota</taxon>
        <taxon>Alphaproteobacteria</taxon>
        <taxon>Hyphomicrobiales</taxon>
        <taxon>Nitrobacteraceae</taxon>
        <taxon>Rhodopseudomonas</taxon>
    </lineage>
</organism>
<dbReference type="KEGG" id="rpc:RPC_3402"/>
<dbReference type="EMBL" id="CP000301">
    <property type="protein sequence ID" value="ABD88942.1"/>
    <property type="molecule type" value="Genomic_DNA"/>
</dbReference>
<name>Q211J4_RHOPB</name>
<feature type="signal peptide" evidence="2">
    <location>
        <begin position="1"/>
        <end position="26"/>
    </location>
</feature>
<feature type="region of interest" description="Disordered" evidence="1">
    <location>
        <begin position="29"/>
        <end position="49"/>
    </location>
</feature>
<evidence type="ECO:0000256" key="1">
    <source>
        <dbReference type="SAM" id="MobiDB-lite"/>
    </source>
</evidence>
<dbReference type="RefSeq" id="WP_011473830.1">
    <property type="nucleotide sequence ID" value="NC_007925.1"/>
</dbReference>
<dbReference type="STRING" id="316056.RPC_3402"/>
<dbReference type="HOGENOM" id="CLU_146060_0_0_5"/>
<feature type="chain" id="PRO_5004199490" evidence="2">
    <location>
        <begin position="27"/>
        <end position="103"/>
    </location>
</feature>
<keyword evidence="2" id="KW-0732">Signal</keyword>
<reference evidence="3" key="1">
    <citation type="submission" date="2006-03" db="EMBL/GenBank/DDBJ databases">
        <title>Complete sequence of Rhodopseudomonas palustris BisB18.</title>
        <authorList>
            <consortium name="US DOE Joint Genome Institute"/>
            <person name="Copeland A."/>
            <person name="Lucas S."/>
            <person name="Lapidus A."/>
            <person name="Barry K."/>
            <person name="Detter J.C."/>
            <person name="Glavina del Rio T."/>
            <person name="Hammon N."/>
            <person name="Israni S."/>
            <person name="Dalin E."/>
            <person name="Tice H."/>
            <person name="Pitluck S."/>
            <person name="Chain P."/>
            <person name="Malfatti S."/>
            <person name="Shin M."/>
            <person name="Vergez L."/>
            <person name="Schmutz J."/>
            <person name="Larimer F."/>
            <person name="Land M."/>
            <person name="Hauser L."/>
            <person name="Pelletier D.A."/>
            <person name="Kyrpides N."/>
            <person name="Anderson I."/>
            <person name="Oda Y."/>
            <person name="Harwood C.S."/>
            <person name="Richardson P."/>
        </authorList>
    </citation>
    <scope>NUCLEOTIDE SEQUENCE [LARGE SCALE GENOMIC DNA]</scope>
    <source>
        <strain evidence="3">BisB18</strain>
    </source>
</reference>
<accession>Q211J4</accession>
<dbReference type="OrthoDB" id="8141463at2"/>
<evidence type="ECO:0000256" key="2">
    <source>
        <dbReference type="SAM" id="SignalP"/>
    </source>
</evidence>
<protein>
    <submittedName>
        <fullName evidence="3">Uncharacterized protein</fullName>
    </submittedName>
</protein>
<proteinExistence type="predicted"/>
<sequence>MTAMNRSIAMLCVCVVFAGLGGVAQAQIPPGAAVLSPPPPPAPPPPKIEVPVVPQLDAAPSRPTAPVARRSFHDRVVDCLDEGAAAGLGPNQRAAYSRACANR</sequence>